<evidence type="ECO:0000313" key="2">
    <source>
        <dbReference type="Proteomes" id="UP000299102"/>
    </source>
</evidence>
<organism evidence="1 2">
    <name type="scientific">Eumeta variegata</name>
    <name type="common">Bagworm moth</name>
    <name type="synonym">Eumeta japonica</name>
    <dbReference type="NCBI Taxonomy" id="151549"/>
    <lineage>
        <taxon>Eukaryota</taxon>
        <taxon>Metazoa</taxon>
        <taxon>Ecdysozoa</taxon>
        <taxon>Arthropoda</taxon>
        <taxon>Hexapoda</taxon>
        <taxon>Insecta</taxon>
        <taxon>Pterygota</taxon>
        <taxon>Neoptera</taxon>
        <taxon>Endopterygota</taxon>
        <taxon>Lepidoptera</taxon>
        <taxon>Glossata</taxon>
        <taxon>Ditrysia</taxon>
        <taxon>Tineoidea</taxon>
        <taxon>Psychidae</taxon>
        <taxon>Oiketicinae</taxon>
        <taxon>Eumeta</taxon>
    </lineage>
</organism>
<reference evidence="1 2" key="1">
    <citation type="journal article" date="2019" name="Commun. Biol.">
        <title>The bagworm genome reveals a unique fibroin gene that provides high tensile strength.</title>
        <authorList>
            <person name="Kono N."/>
            <person name="Nakamura H."/>
            <person name="Ohtoshi R."/>
            <person name="Tomita M."/>
            <person name="Numata K."/>
            <person name="Arakawa K."/>
        </authorList>
    </citation>
    <scope>NUCLEOTIDE SEQUENCE [LARGE SCALE GENOMIC DNA]</scope>
</reference>
<dbReference type="EMBL" id="BGZK01000163">
    <property type="protein sequence ID" value="GBP24602.1"/>
    <property type="molecule type" value="Genomic_DNA"/>
</dbReference>
<comment type="caution">
    <text evidence="1">The sequence shown here is derived from an EMBL/GenBank/DDBJ whole genome shotgun (WGS) entry which is preliminary data.</text>
</comment>
<protein>
    <submittedName>
        <fullName evidence="1">Uncharacterized protein</fullName>
    </submittedName>
</protein>
<sequence length="165" mass="18320">MSCIQNCAFAGGINEKPKTAAVYAVRPESVHQAHVVLVHEICKVHGHAPLIVIFSQFRLFRRPDRSPSVQYPGPPFRLVCYCVCSVPLSRFRRVGLRACIIECDTVKCLPSGTYKYRFARGINILYLHSLKRADVTPGGAIHHSSPQVAGTSTVICPRQDSAFER</sequence>
<dbReference type="Proteomes" id="UP000299102">
    <property type="component" value="Unassembled WGS sequence"/>
</dbReference>
<keyword evidence="2" id="KW-1185">Reference proteome</keyword>
<proteinExistence type="predicted"/>
<gene>
    <name evidence="1" type="ORF">EVAR_79513_1</name>
</gene>
<dbReference type="AlphaFoldDB" id="A0A4C1UF49"/>
<name>A0A4C1UF49_EUMVA</name>
<evidence type="ECO:0000313" key="1">
    <source>
        <dbReference type="EMBL" id="GBP24602.1"/>
    </source>
</evidence>
<accession>A0A4C1UF49</accession>